<evidence type="ECO:0008006" key="9">
    <source>
        <dbReference type="Google" id="ProtNLM"/>
    </source>
</evidence>
<dbReference type="GO" id="GO:0006979">
    <property type="term" value="P:response to oxidative stress"/>
    <property type="evidence" value="ECO:0007669"/>
    <property type="project" value="InterPro"/>
</dbReference>
<dbReference type="SUPFAM" id="SSF48113">
    <property type="entry name" value="Heme-dependent peroxidases"/>
    <property type="match status" value="1"/>
</dbReference>
<dbReference type="GO" id="GO:0046872">
    <property type="term" value="F:metal ion binding"/>
    <property type="evidence" value="ECO:0007669"/>
    <property type="project" value="UniProtKB-KW"/>
</dbReference>
<keyword evidence="4" id="KW-0560">Oxidoreductase</keyword>
<dbReference type="InterPro" id="IPR011990">
    <property type="entry name" value="TPR-like_helical_dom_sf"/>
</dbReference>
<dbReference type="AlphaFoldDB" id="A0A1E5XWB9"/>
<keyword evidence="5" id="KW-0408">Iron</keyword>
<dbReference type="PANTHER" id="PTHR11903:SF11">
    <property type="entry name" value="ALPHA-DIOXYGENASE 1"/>
    <property type="match status" value="1"/>
</dbReference>
<dbReference type="EMBL" id="LAJE02000045">
    <property type="protein sequence ID" value="OEO32887.1"/>
    <property type="molecule type" value="Genomic_DNA"/>
</dbReference>
<evidence type="ECO:0000256" key="1">
    <source>
        <dbReference type="ARBA" id="ARBA00022723"/>
    </source>
</evidence>
<dbReference type="InterPro" id="IPR019791">
    <property type="entry name" value="Haem_peroxidase_animal"/>
</dbReference>
<evidence type="ECO:0000256" key="4">
    <source>
        <dbReference type="ARBA" id="ARBA00023002"/>
    </source>
</evidence>
<reference evidence="7 8" key="1">
    <citation type="journal article" date="2015" name="Genome Announc.">
        <title>Genome Assemblies of Three Soil-Associated Devosia species: D. insulae, D. limi, and D. soli.</title>
        <authorList>
            <person name="Hassan Y.I."/>
            <person name="Lepp D."/>
            <person name="Zhou T."/>
        </authorList>
    </citation>
    <scope>NUCLEOTIDE SEQUENCE [LARGE SCALE GENOMIC DNA]</scope>
    <source>
        <strain evidence="7 8">DS-56</strain>
    </source>
</reference>
<proteinExistence type="predicted"/>
<evidence type="ECO:0000256" key="3">
    <source>
        <dbReference type="ARBA" id="ARBA00022964"/>
    </source>
</evidence>
<evidence type="ECO:0000256" key="5">
    <source>
        <dbReference type="ARBA" id="ARBA00023004"/>
    </source>
</evidence>
<dbReference type="GO" id="GO:0006631">
    <property type="term" value="P:fatty acid metabolic process"/>
    <property type="evidence" value="ECO:0007669"/>
    <property type="project" value="UniProtKB-ARBA"/>
</dbReference>
<dbReference type="GO" id="GO:0020037">
    <property type="term" value="F:heme binding"/>
    <property type="evidence" value="ECO:0007669"/>
    <property type="project" value="InterPro"/>
</dbReference>
<keyword evidence="3" id="KW-0223">Dioxygenase</keyword>
<feature type="region of interest" description="Disordered" evidence="6">
    <location>
        <begin position="211"/>
        <end position="241"/>
    </location>
</feature>
<dbReference type="GO" id="GO:0016702">
    <property type="term" value="F:oxidoreductase activity, acting on single donors with incorporation of molecular oxygen, incorporation of two atoms of oxygen"/>
    <property type="evidence" value="ECO:0007669"/>
    <property type="project" value="TreeGrafter"/>
</dbReference>
<dbReference type="GO" id="GO:0004601">
    <property type="term" value="F:peroxidase activity"/>
    <property type="evidence" value="ECO:0007669"/>
    <property type="project" value="InterPro"/>
</dbReference>
<gene>
    <name evidence="7" type="ORF">VW23_009320</name>
</gene>
<accession>A0A1E5XWB9</accession>
<keyword evidence="1" id="KW-0479">Metal-binding</keyword>
<dbReference type="Gene3D" id="1.10.640.10">
    <property type="entry name" value="Haem peroxidase domain superfamily, animal type"/>
    <property type="match status" value="1"/>
</dbReference>
<keyword evidence="8" id="KW-1185">Reference proteome</keyword>
<sequence>MDKHDQTPGVLTDDPLRAINEFGNYGAAIGLLTNRVGLSTASATDHELLAYALRSVGRPAEAAEHYRHAARLDPRHQRAGNWLLHIADCERTARNGAHLQRPHGITAERLTSPSHVPPGAEAFAWVTDEAGWVKPNGYIPPKTLGHVVMNKFYALVFDALGPVGRLVNRLVPERPDSSGRWTRLPDWLKGTLRLADLASRRDWMMDHARLPPGVTESDKDKGLSFSPHGFSPDGRGNNPQYRDVGGVGTSVPFHGLPADYVPVDRSGRKDLPAAAALARDFGYRRGTIAEAATASAHVWGHLQMLVHDVMQTAPDDQKKRPAPVAADSEEAAIGITNVHYRSDAMHPLGGHGNGRMNGVTGAWDMSTIYGSSIEQIARLRTDPATGAPCPDGRLYLVPGEGGMFLPTERRADGKEMLLTGFARNMTAPLEAEHTLYARHHNWVCGVLRERHPDWPDNQLFNTARRVVSLTYVKIHTAPWTDAVFAHASVVQGLHANIFGRREWGKPVDRQRIYDPYGGNHAIADGLVSNQELDYAIPEAKGSNFADAYRFGHTIIPDIHYFPAIGEPTDKQTSEAINIKELRELDGHQFLKSRGLGFVFYGLMNTRLGAPVAGNYAELFRRMDTEEGMIDLFEAEIIKDRQRGAPAYNDYLRSHNLPPLRSFADLFTDPAASAAQIEALNGHYPGGIEDLDTPLALLLNQHRPTGFAITNPGFQTFVFEATARIAKQAHLTRLWSPEHVGWTAINLVEAFNKEKLLYLHCPELRSYLEGRPNRNTYEYMGTSHASAPQEHPLAEILTYGKEDLADTGLGAPWRDAHFDASVLDGHYLIRVRHLRTGRSFIVDLNEDVVRYDRDGDGRISRAELLREPVDGVTPAQVLAAAADIRRAHAVPWPGLLSPRYPEFVSGWRLTPAEVKRLKLFDGDREEKGVPARLTDLQVHLLVFNLGDDIERSRLLENLEGWRVLERSPMRAIMMSVASALRFGAKRLSMAIPVSARAITKVRPARRTGIFDANGMIDQQQLGEYRAALQQLAASSGGGVSKAAFMALLEQQNALDLTTRNQWDTFFRLMQRLYGSETITVEDFDKFYDGRLLFEAFEAFAPKEVLARIAGPR</sequence>
<keyword evidence="2" id="KW-0611">Plant defense</keyword>
<evidence type="ECO:0000313" key="7">
    <source>
        <dbReference type="EMBL" id="OEO32887.1"/>
    </source>
</evidence>
<dbReference type="Proteomes" id="UP000095463">
    <property type="component" value="Unassembled WGS sequence"/>
</dbReference>
<dbReference type="InterPro" id="IPR010255">
    <property type="entry name" value="Haem_peroxidase_sf"/>
</dbReference>
<protein>
    <recommendedName>
        <fullName evidence="9">EF-hand domain-containing protein</fullName>
    </recommendedName>
</protein>
<comment type="caution">
    <text evidence="7">The sequence shown here is derived from an EMBL/GenBank/DDBJ whole genome shotgun (WGS) entry which is preliminary data.</text>
</comment>
<evidence type="ECO:0000256" key="6">
    <source>
        <dbReference type="SAM" id="MobiDB-lite"/>
    </source>
</evidence>
<evidence type="ECO:0000313" key="8">
    <source>
        <dbReference type="Proteomes" id="UP000095463"/>
    </source>
</evidence>
<dbReference type="PROSITE" id="PS50292">
    <property type="entry name" value="PEROXIDASE_3"/>
    <property type="match status" value="1"/>
</dbReference>
<dbReference type="InterPro" id="IPR018247">
    <property type="entry name" value="EF_Hand_1_Ca_BS"/>
</dbReference>
<dbReference type="GO" id="GO:0006952">
    <property type="term" value="P:defense response"/>
    <property type="evidence" value="ECO:0007669"/>
    <property type="project" value="UniProtKB-KW"/>
</dbReference>
<dbReference type="InterPro" id="IPR050783">
    <property type="entry name" value="Oxylipin_biosynth_metab"/>
</dbReference>
<dbReference type="PROSITE" id="PS00018">
    <property type="entry name" value="EF_HAND_1"/>
    <property type="match status" value="1"/>
</dbReference>
<evidence type="ECO:0000256" key="2">
    <source>
        <dbReference type="ARBA" id="ARBA00022821"/>
    </source>
</evidence>
<dbReference type="InterPro" id="IPR037120">
    <property type="entry name" value="Haem_peroxidase_sf_animal"/>
</dbReference>
<name>A0A1E5XWB9_9HYPH</name>
<organism evidence="7 8">
    <name type="scientific">Devosia insulae DS-56</name>
    <dbReference type="NCBI Taxonomy" id="1116389"/>
    <lineage>
        <taxon>Bacteria</taxon>
        <taxon>Pseudomonadati</taxon>
        <taxon>Pseudomonadota</taxon>
        <taxon>Alphaproteobacteria</taxon>
        <taxon>Hyphomicrobiales</taxon>
        <taxon>Devosiaceae</taxon>
        <taxon>Devosia</taxon>
    </lineage>
</organism>
<dbReference type="PANTHER" id="PTHR11903">
    <property type="entry name" value="PROSTAGLANDIN G/H SYNTHASE"/>
    <property type="match status" value="1"/>
</dbReference>
<dbReference type="Gene3D" id="1.25.40.10">
    <property type="entry name" value="Tetratricopeptide repeat domain"/>
    <property type="match status" value="1"/>
</dbReference>
<dbReference type="SUPFAM" id="SSF48452">
    <property type="entry name" value="TPR-like"/>
    <property type="match status" value="1"/>
</dbReference>
<dbReference type="Pfam" id="PF03098">
    <property type="entry name" value="An_peroxidase"/>
    <property type="match status" value="1"/>
</dbReference>